<keyword evidence="2" id="KW-1185">Reference proteome</keyword>
<dbReference type="EMBL" id="BPQB01000043">
    <property type="protein sequence ID" value="GJE94824.1"/>
    <property type="molecule type" value="Genomic_DNA"/>
</dbReference>
<name>A0A9P3LHM8_9APHY</name>
<accession>A0A9P3LHM8</accession>
<organism evidence="1 2">
    <name type="scientific">Phanerochaete sordida</name>
    <dbReference type="NCBI Taxonomy" id="48140"/>
    <lineage>
        <taxon>Eukaryota</taxon>
        <taxon>Fungi</taxon>
        <taxon>Dikarya</taxon>
        <taxon>Basidiomycota</taxon>
        <taxon>Agaricomycotina</taxon>
        <taxon>Agaricomycetes</taxon>
        <taxon>Polyporales</taxon>
        <taxon>Phanerochaetaceae</taxon>
        <taxon>Phanerochaete</taxon>
    </lineage>
</organism>
<evidence type="ECO:0000313" key="2">
    <source>
        <dbReference type="Proteomes" id="UP000703269"/>
    </source>
</evidence>
<comment type="caution">
    <text evidence="1">The sequence shown here is derived from an EMBL/GenBank/DDBJ whole genome shotgun (WGS) entry which is preliminary data.</text>
</comment>
<dbReference type="Proteomes" id="UP000703269">
    <property type="component" value="Unassembled WGS sequence"/>
</dbReference>
<sequence>MARHLQQPDLLTKLSSLEPRKYQAIFSSYLEEPSVDKPWHLCELWIMHEILPVAAENEHADQPPEPVASIVPPDLSQALLETFPPSTEKSTYLFQSIFARIRTRPCEVPRATPNLFLTDHDQWRSVQSLLERTTDYTENIRSVECRRCFVKRTQDPATQPTKRLDNSAAPPWGESEQPALYLLPHFEYSFDLEQNVSLGKYWEEEHAEIVSLLRAAVPAIPEHGRVPLMWIGDTREEDRSHYVEHPRSESPATEQRKVYIRMHRDAASSVELPLPSTLAQWTQSLLSCVPRRTSRVPAPLVPEYTERVDQPEDSFFVQASASPERRVPVVVPARRFSRSLSPLHLFSRGRKPSVDRPFMPFVDSYKVEKKIERRDRSLSF</sequence>
<proteinExistence type="predicted"/>
<evidence type="ECO:0000313" key="1">
    <source>
        <dbReference type="EMBL" id="GJE94824.1"/>
    </source>
</evidence>
<protein>
    <submittedName>
        <fullName evidence="1">Uncharacterized protein</fullName>
    </submittedName>
</protein>
<dbReference type="OrthoDB" id="2801575at2759"/>
<dbReference type="AlphaFoldDB" id="A0A9P3LHM8"/>
<gene>
    <name evidence="1" type="ORF">PsYK624_109990</name>
</gene>
<reference evidence="1 2" key="1">
    <citation type="submission" date="2021-08" db="EMBL/GenBank/DDBJ databases">
        <title>Draft Genome Sequence of Phanerochaete sordida strain YK-624.</title>
        <authorList>
            <person name="Mori T."/>
            <person name="Dohra H."/>
            <person name="Suzuki T."/>
            <person name="Kawagishi H."/>
            <person name="Hirai H."/>
        </authorList>
    </citation>
    <scope>NUCLEOTIDE SEQUENCE [LARGE SCALE GENOMIC DNA]</scope>
    <source>
        <strain evidence="1 2">YK-624</strain>
    </source>
</reference>